<evidence type="ECO:0000256" key="9">
    <source>
        <dbReference type="ARBA" id="ARBA00023136"/>
    </source>
</evidence>
<keyword evidence="12" id="KW-1185">Reference proteome</keyword>
<keyword evidence="6 11" id="KW-0067">ATP-binding</keyword>
<dbReference type="InterPro" id="IPR051535">
    <property type="entry name" value="Siderophore_ABC-ATPase"/>
</dbReference>
<dbReference type="InterPro" id="IPR027417">
    <property type="entry name" value="P-loop_NTPase"/>
</dbReference>
<proteinExistence type="predicted"/>
<name>A0ABR9JB92_9MICC</name>
<gene>
    <name evidence="11" type="ORF">H4W27_000322</name>
</gene>
<comment type="subcellular location">
    <subcellularLocation>
        <location evidence="1">Cell membrane</location>
        <topology evidence="1">Peripheral membrane protein</topology>
    </subcellularLocation>
</comment>
<evidence type="ECO:0000256" key="2">
    <source>
        <dbReference type="ARBA" id="ARBA00022448"/>
    </source>
</evidence>
<comment type="caution">
    <text evidence="11">The sequence shown here is derived from an EMBL/GenBank/DDBJ whole genome shotgun (WGS) entry which is preliminary data.</text>
</comment>
<evidence type="ECO:0000256" key="3">
    <source>
        <dbReference type="ARBA" id="ARBA00022475"/>
    </source>
</evidence>
<dbReference type="EMBL" id="JADBED010000001">
    <property type="protein sequence ID" value="MBE1523204.1"/>
    <property type="molecule type" value="Genomic_DNA"/>
</dbReference>
<keyword evidence="9" id="KW-0472">Membrane</keyword>
<dbReference type="Pfam" id="PF00005">
    <property type="entry name" value="ABC_tran"/>
    <property type="match status" value="1"/>
</dbReference>
<dbReference type="PROSITE" id="PS50893">
    <property type="entry name" value="ABC_TRANSPORTER_2"/>
    <property type="match status" value="1"/>
</dbReference>
<dbReference type="InterPro" id="IPR017871">
    <property type="entry name" value="ABC_transporter-like_CS"/>
</dbReference>
<protein>
    <submittedName>
        <fullName evidence="11">Iron complex transport system ATP-binding protein</fullName>
    </submittedName>
</protein>
<dbReference type="InterPro" id="IPR003593">
    <property type="entry name" value="AAA+_ATPase"/>
</dbReference>
<evidence type="ECO:0000313" key="12">
    <source>
        <dbReference type="Proteomes" id="UP000643525"/>
    </source>
</evidence>
<accession>A0ABR9JB92</accession>
<evidence type="ECO:0000256" key="5">
    <source>
        <dbReference type="ARBA" id="ARBA00022741"/>
    </source>
</evidence>
<keyword evidence="5" id="KW-0547">Nucleotide-binding</keyword>
<organism evidence="11 12">
    <name type="scientific">Nesterenkonia lutea</name>
    <dbReference type="NCBI Taxonomy" id="272919"/>
    <lineage>
        <taxon>Bacteria</taxon>
        <taxon>Bacillati</taxon>
        <taxon>Actinomycetota</taxon>
        <taxon>Actinomycetes</taxon>
        <taxon>Micrococcales</taxon>
        <taxon>Micrococcaceae</taxon>
        <taxon>Nesterenkonia</taxon>
    </lineage>
</organism>
<evidence type="ECO:0000256" key="8">
    <source>
        <dbReference type="ARBA" id="ARBA00023065"/>
    </source>
</evidence>
<evidence type="ECO:0000256" key="4">
    <source>
        <dbReference type="ARBA" id="ARBA00022496"/>
    </source>
</evidence>
<evidence type="ECO:0000313" key="11">
    <source>
        <dbReference type="EMBL" id="MBE1523204.1"/>
    </source>
</evidence>
<evidence type="ECO:0000259" key="10">
    <source>
        <dbReference type="PROSITE" id="PS50893"/>
    </source>
</evidence>
<dbReference type="Gene3D" id="3.40.50.300">
    <property type="entry name" value="P-loop containing nucleotide triphosphate hydrolases"/>
    <property type="match status" value="1"/>
</dbReference>
<dbReference type="SUPFAM" id="SSF52540">
    <property type="entry name" value="P-loop containing nucleoside triphosphate hydrolases"/>
    <property type="match status" value="1"/>
</dbReference>
<evidence type="ECO:0000256" key="6">
    <source>
        <dbReference type="ARBA" id="ARBA00022840"/>
    </source>
</evidence>
<sequence length="280" mass="29859">MQINHTPATLRTESISVSYGAAPVVIDADIELLPGGVTALIGPNGSGKSTLLRGICRLAQTRGQVTLDGSDSAALSPRAFARRLTILAQQRPTPGGLTVTEVVELGRHPHRRRFSRTDDASRRAVQRAIELTGLEELAHRPVTELSGGQLQRVWLATCLAQETDVLLLDEPTTFLDLKHQMSLLDLIRDLADTHGLTIGVVLHDLEQAADIADRVILVAEGRITATGTPAEVMTAERLSGTFGVDIQVTELPFGGLAVRAQRAGRRGAAGQLTEPALLSA</sequence>
<dbReference type="PANTHER" id="PTHR42771:SF2">
    <property type="entry name" value="IRON(3+)-HYDROXAMATE IMPORT ATP-BINDING PROTEIN FHUC"/>
    <property type="match status" value="1"/>
</dbReference>
<evidence type="ECO:0000256" key="1">
    <source>
        <dbReference type="ARBA" id="ARBA00004202"/>
    </source>
</evidence>
<dbReference type="PROSITE" id="PS00211">
    <property type="entry name" value="ABC_TRANSPORTER_1"/>
    <property type="match status" value="1"/>
</dbReference>
<dbReference type="CDD" id="cd03214">
    <property type="entry name" value="ABC_Iron-Siderophores_B12_Hemin"/>
    <property type="match status" value="1"/>
</dbReference>
<dbReference type="Proteomes" id="UP000643525">
    <property type="component" value="Unassembled WGS sequence"/>
</dbReference>
<keyword evidence="7" id="KW-0408">Iron</keyword>
<evidence type="ECO:0000256" key="7">
    <source>
        <dbReference type="ARBA" id="ARBA00023004"/>
    </source>
</evidence>
<dbReference type="PANTHER" id="PTHR42771">
    <property type="entry name" value="IRON(3+)-HYDROXAMATE IMPORT ATP-BINDING PROTEIN FHUC"/>
    <property type="match status" value="1"/>
</dbReference>
<dbReference type="InterPro" id="IPR003439">
    <property type="entry name" value="ABC_transporter-like_ATP-bd"/>
</dbReference>
<dbReference type="GO" id="GO:0005524">
    <property type="term" value="F:ATP binding"/>
    <property type="evidence" value="ECO:0007669"/>
    <property type="project" value="UniProtKB-KW"/>
</dbReference>
<keyword evidence="3" id="KW-1003">Cell membrane</keyword>
<keyword evidence="4" id="KW-0410">Iron transport</keyword>
<feature type="domain" description="ABC transporter" evidence="10">
    <location>
        <begin position="10"/>
        <end position="245"/>
    </location>
</feature>
<dbReference type="SMART" id="SM00382">
    <property type="entry name" value="AAA"/>
    <property type="match status" value="1"/>
</dbReference>
<keyword evidence="2" id="KW-0813">Transport</keyword>
<reference evidence="11 12" key="1">
    <citation type="submission" date="2020-10" db="EMBL/GenBank/DDBJ databases">
        <title>Sequencing the genomes of 1000 actinobacteria strains.</title>
        <authorList>
            <person name="Klenk H.-P."/>
        </authorList>
    </citation>
    <scope>NUCLEOTIDE SEQUENCE [LARGE SCALE GENOMIC DNA]</scope>
    <source>
        <strain evidence="11 12">DSM 15666</strain>
    </source>
</reference>
<keyword evidence="8" id="KW-0406">Ion transport</keyword>
<dbReference type="RefSeq" id="WP_318782073.1">
    <property type="nucleotide sequence ID" value="NZ_BAAALJ010000019.1"/>
</dbReference>